<accession>A0A1P8UE54</accession>
<comment type="similarity">
    <text evidence="4 5">Belongs to the glutamine synthetase family.</text>
</comment>
<evidence type="ECO:0000256" key="3">
    <source>
        <dbReference type="ARBA" id="ARBA00022840"/>
    </source>
</evidence>
<evidence type="ECO:0000256" key="5">
    <source>
        <dbReference type="RuleBase" id="RU000384"/>
    </source>
</evidence>
<evidence type="ECO:0000256" key="4">
    <source>
        <dbReference type="PROSITE-ProRule" id="PRU01331"/>
    </source>
</evidence>
<dbReference type="SMART" id="SM01230">
    <property type="entry name" value="Gln-synt_C"/>
    <property type="match status" value="1"/>
</dbReference>
<dbReference type="InterPro" id="IPR036651">
    <property type="entry name" value="Gln_synt_N_sf"/>
</dbReference>
<dbReference type="GO" id="GO:0004356">
    <property type="term" value="F:glutamine synthetase activity"/>
    <property type="evidence" value="ECO:0007669"/>
    <property type="project" value="InterPro"/>
</dbReference>
<organism evidence="7 8">
    <name type="scientific">Acidihalobacter ferrooxydans</name>
    <dbReference type="NCBI Taxonomy" id="1765967"/>
    <lineage>
        <taxon>Bacteria</taxon>
        <taxon>Pseudomonadati</taxon>
        <taxon>Pseudomonadota</taxon>
        <taxon>Gammaproteobacteria</taxon>
        <taxon>Chromatiales</taxon>
        <taxon>Ectothiorhodospiraceae</taxon>
        <taxon>Acidihalobacter</taxon>
    </lineage>
</organism>
<reference evidence="7 8" key="1">
    <citation type="submission" date="2017-01" db="EMBL/GenBank/DDBJ databases">
        <title>Draft sequence of Acidihalobacter ferrooxidans strain DSM 14175 (strain V8).</title>
        <authorList>
            <person name="Khaleque H.N."/>
            <person name="Ramsay J.P."/>
            <person name="Murphy R.J.T."/>
            <person name="Kaksonen A.H."/>
            <person name="Boxall N.J."/>
            <person name="Watkin E.L.J."/>
        </authorList>
    </citation>
    <scope>NUCLEOTIDE SEQUENCE [LARGE SCALE GENOMIC DNA]</scope>
    <source>
        <strain evidence="7 8">V8</strain>
    </source>
</reference>
<dbReference type="SUPFAM" id="SSF55931">
    <property type="entry name" value="Glutamine synthetase/guanido kinase"/>
    <property type="match status" value="1"/>
</dbReference>
<dbReference type="Proteomes" id="UP000243807">
    <property type="component" value="Chromosome"/>
</dbReference>
<sequence>MKTEPLVFAGVCDWAGLVRGKAFPAADLASRLKKGVGLTHSNIMMSPFGPIYTTPFGTAGDLIIRPDPDVRVEVPFDDGTAERFYLGDIVNTDGSPWDFCPRTFVRRALDGLAEHDLRLVASFEQEFVLTGVDDRPGATYALDAFRRQGDFGEKLMGAMREAGFAPDSFLPEYGPRQYEATLHPEEGVRAADAAVVLREMARAVAWRSDMRAIFAPMLEPEGIGNGTHVHLSLWRGDTPVTHDPGAPHGIAADAAAFFAGVLAHLPAIAAFSAPSVASYYRLTPNRWAPVHANLGVQDRGAALRVAPLFAAAQEEPARQFNVEFRVADASASPYLALGALVWAGLDGLERGLALPSVGEETPLLPRSLEEALAALETDAVARGWWSQEAMAAYLSFKRAEIAALSGLNADEICSRYAQVY</sequence>
<dbReference type="SUPFAM" id="SSF54368">
    <property type="entry name" value="Glutamine synthetase, N-terminal domain"/>
    <property type="match status" value="1"/>
</dbReference>
<evidence type="ECO:0000313" key="7">
    <source>
        <dbReference type="EMBL" id="APZ42100.1"/>
    </source>
</evidence>
<keyword evidence="1" id="KW-0436">Ligase</keyword>
<dbReference type="InterPro" id="IPR008146">
    <property type="entry name" value="Gln_synth_cat_dom"/>
</dbReference>
<keyword evidence="3" id="KW-0067">ATP-binding</keyword>
<dbReference type="PANTHER" id="PTHR43785:SF12">
    <property type="entry name" value="TYPE-1 GLUTAMINE SYNTHETASE 2"/>
    <property type="match status" value="1"/>
</dbReference>
<feature type="domain" description="GS catalytic" evidence="6">
    <location>
        <begin position="101"/>
        <end position="420"/>
    </location>
</feature>
<dbReference type="Pfam" id="PF00120">
    <property type="entry name" value="Gln-synt_C"/>
    <property type="match status" value="1"/>
</dbReference>
<keyword evidence="2" id="KW-0547">Nucleotide-binding</keyword>
<dbReference type="AlphaFoldDB" id="A0A1P8UE54"/>
<proteinExistence type="inferred from homology"/>
<dbReference type="Gene3D" id="3.30.590.10">
    <property type="entry name" value="Glutamine synthetase/guanido kinase, catalytic domain"/>
    <property type="match status" value="1"/>
</dbReference>
<dbReference type="STRING" id="1765967.BW247_02485"/>
<dbReference type="GO" id="GO:0006542">
    <property type="term" value="P:glutamine biosynthetic process"/>
    <property type="evidence" value="ECO:0007669"/>
    <property type="project" value="InterPro"/>
</dbReference>
<name>A0A1P8UE54_9GAMM</name>
<dbReference type="Gene3D" id="3.10.20.70">
    <property type="entry name" value="Glutamine synthetase, N-terminal domain"/>
    <property type="match status" value="1"/>
</dbReference>
<evidence type="ECO:0000259" key="6">
    <source>
        <dbReference type="PROSITE" id="PS51987"/>
    </source>
</evidence>
<dbReference type="KEGG" id="afy:BW247_02485"/>
<dbReference type="RefSeq" id="WP_076835510.1">
    <property type="nucleotide sequence ID" value="NZ_CP019434.1"/>
</dbReference>
<dbReference type="PROSITE" id="PS51987">
    <property type="entry name" value="GS_CATALYTIC"/>
    <property type="match status" value="1"/>
</dbReference>
<dbReference type="EMBL" id="CP019434">
    <property type="protein sequence ID" value="APZ42100.1"/>
    <property type="molecule type" value="Genomic_DNA"/>
</dbReference>
<dbReference type="OrthoDB" id="9789509at2"/>
<dbReference type="PANTHER" id="PTHR43785">
    <property type="entry name" value="GAMMA-GLUTAMYLPUTRESCINE SYNTHETASE"/>
    <property type="match status" value="1"/>
</dbReference>
<evidence type="ECO:0000256" key="1">
    <source>
        <dbReference type="ARBA" id="ARBA00022598"/>
    </source>
</evidence>
<keyword evidence="8" id="KW-1185">Reference proteome</keyword>
<dbReference type="GO" id="GO:0005524">
    <property type="term" value="F:ATP binding"/>
    <property type="evidence" value="ECO:0007669"/>
    <property type="project" value="UniProtKB-KW"/>
</dbReference>
<evidence type="ECO:0000313" key="8">
    <source>
        <dbReference type="Proteomes" id="UP000243807"/>
    </source>
</evidence>
<dbReference type="Pfam" id="PF16952">
    <property type="entry name" value="Gln-synt_N_2"/>
    <property type="match status" value="1"/>
</dbReference>
<evidence type="ECO:0000256" key="2">
    <source>
        <dbReference type="ARBA" id="ARBA00022741"/>
    </source>
</evidence>
<protein>
    <recommendedName>
        <fullName evidence="6">GS catalytic domain-containing protein</fullName>
    </recommendedName>
</protein>
<gene>
    <name evidence="7" type="ORF">BW247_02485</name>
</gene>
<dbReference type="InterPro" id="IPR008147">
    <property type="entry name" value="Gln_synt_N"/>
</dbReference>
<dbReference type="InterPro" id="IPR014746">
    <property type="entry name" value="Gln_synth/guanido_kin_cat_dom"/>
</dbReference>